<dbReference type="Proteomes" id="UP000235965">
    <property type="component" value="Unassembled WGS sequence"/>
</dbReference>
<keyword evidence="2" id="KW-0067">ATP-binding</keyword>
<dbReference type="GO" id="GO:0005524">
    <property type="term" value="F:ATP binding"/>
    <property type="evidence" value="ECO:0007669"/>
    <property type="project" value="UniProtKB-KW"/>
</dbReference>
<dbReference type="InterPro" id="IPR041569">
    <property type="entry name" value="AAA_lid_3"/>
</dbReference>
<dbReference type="Gene3D" id="1.10.8.60">
    <property type="match status" value="2"/>
</dbReference>
<protein>
    <recommendedName>
        <fullName evidence="3">AAA+ ATPase domain-containing protein</fullName>
    </recommendedName>
</protein>
<keyword evidence="5" id="KW-1185">Reference proteome</keyword>
<reference evidence="4 5" key="1">
    <citation type="submission" date="2017-12" db="EMBL/GenBank/DDBJ databases">
        <title>Hemimetabolous genomes reveal molecular basis of termite eusociality.</title>
        <authorList>
            <person name="Harrison M.C."/>
            <person name="Jongepier E."/>
            <person name="Robertson H.M."/>
            <person name="Arning N."/>
            <person name="Bitard-Feildel T."/>
            <person name="Chao H."/>
            <person name="Childers C.P."/>
            <person name="Dinh H."/>
            <person name="Doddapaneni H."/>
            <person name="Dugan S."/>
            <person name="Gowin J."/>
            <person name="Greiner C."/>
            <person name="Han Y."/>
            <person name="Hu H."/>
            <person name="Hughes D.S.T."/>
            <person name="Huylmans A.-K."/>
            <person name="Kemena C."/>
            <person name="Kremer L.P.M."/>
            <person name="Lee S.L."/>
            <person name="Lopez-Ezquerra A."/>
            <person name="Mallet L."/>
            <person name="Monroy-Kuhn J.M."/>
            <person name="Moser A."/>
            <person name="Murali S.C."/>
            <person name="Muzny D.M."/>
            <person name="Otani S."/>
            <person name="Piulachs M.-D."/>
            <person name="Poelchau M."/>
            <person name="Qu J."/>
            <person name="Schaub F."/>
            <person name="Wada-Katsumata A."/>
            <person name="Worley K.C."/>
            <person name="Xie Q."/>
            <person name="Ylla G."/>
            <person name="Poulsen M."/>
            <person name="Gibbs R.A."/>
            <person name="Schal C."/>
            <person name="Richards S."/>
            <person name="Belles X."/>
            <person name="Korb J."/>
            <person name="Bornberg-Bauer E."/>
        </authorList>
    </citation>
    <scope>NUCLEOTIDE SEQUENCE [LARGE SCALE GENOMIC DNA]</scope>
    <source>
        <tissue evidence="4">Whole body</tissue>
    </source>
</reference>
<dbReference type="GO" id="GO:0097352">
    <property type="term" value="P:autophagosome maturation"/>
    <property type="evidence" value="ECO:0007669"/>
    <property type="project" value="TreeGrafter"/>
</dbReference>
<dbReference type="InParanoid" id="A0A2J7RCM8"/>
<dbReference type="GO" id="GO:0034098">
    <property type="term" value="C:VCP-NPL4-UFD1 AAA ATPase complex"/>
    <property type="evidence" value="ECO:0007669"/>
    <property type="project" value="TreeGrafter"/>
</dbReference>
<keyword evidence="1" id="KW-0547">Nucleotide-binding</keyword>
<dbReference type="EMBL" id="NEVH01005885">
    <property type="protein sequence ID" value="PNF38584.1"/>
    <property type="molecule type" value="Genomic_DNA"/>
</dbReference>
<dbReference type="GO" id="GO:0030970">
    <property type="term" value="P:retrograde protein transport, ER to cytosol"/>
    <property type="evidence" value="ECO:0007669"/>
    <property type="project" value="TreeGrafter"/>
</dbReference>
<dbReference type="FunFam" id="1.10.8.60:FF:000038">
    <property type="entry name" value="spermatogenesis-associated protein 5-like protein 1"/>
    <property type="match status" value="1"/>
</dbReference>
<dbReference type="GO" id="GO:0031593">
    <property type="term" value="F:polyubiquitin modification-dependent protein binding"/>
    <property type="evidence" value="ECO:0007669"/>
    <property type="project" value="TreeGrafter"/>
</dbReference>
<dbReference type="SMART" id="SM00382">
    <property type="entry name" value="AAA"/>
    <property type="match status" value="2"/>
</dbReference>
<evidence type="ECO:0000256" key="1">
    <source>
        <dbReference type="ARBA" id="ARBA00022741"/>
    </source>
</evidence>
<dbReference type="Pfam" id="PF17862">
    <property type="entry name" value="AAA_lid_3"/>
    <property type="match status" value="1"/>
</dbReference>
<dbReference type="InterPro" id="IPR003960">
    <property type="entry name" value="ATPase_AAA_CS"/>
</dbReference>
<dbReference type="GO" id="GO:0005829">
    <property type="term" value="C:cytosol"/>
    <property type="evidence" value="ECO:0007669"/>
    <property type="project" value="TreeGrafter"/>
</dbReference>
<sequence length="772" mass="85425">MDGEKYKPLAVLPLESVISTIQKCYLPSFCSEILKKCKVGSCILLRISSTTKCLCKLYWKSDLHNAFCQIDESVLTFSGDERMLMGLPRQTVNRTYKELSLEQIQVLSSCVDIRDLHLSVVFENVSDNKRWQEYIDTLQDIVKDILKLYILVKDSIVYTKNLNQWQKFGIYCIVIHDIGVLKTVDASTIGRVVSGTQVSVVHQLSRVWFEQLQNPGPGTPLGGLDGPYQTLQEIMCQHKLYQQAAWKLGLRPCRQVLVVGPSGCGKTSLVRNVTADCEAVLVSVQGPEVYCPRPGDTEGWLRDVFEEASDLAQEGVCVLLLDEVDSLCPRRGVGGLTPHQARASAQLLTLLDRADQIRGLVVIATTNRPNALDPAIRRPGRLETEVHIGVPTENERQQILEVLLSPLLIQEKSQLCNRIAHLTPGYVGADLSLLCQDVFLGRYRRKIQNSAHSSEEWLLDFQASLARVRPSSLRGGLGVVMTQHAKLSDIGGMESIKQSLCAAVEWPLLYPETFAKFGLPQPKGVLLYGPPGCAKTSLACALASAMNVTFLSVSAADLYSPYVGDAEKSIGELFHRARLGAPTILFIDEIDALVGSRGHREQGVQERVLSALLTEMDGIGVQQDSVSTMYKTYRGNKSVCPPQINVGVVVIAATNRPDMLDNALLRPGRFDKLLYVPPPDNAARLAILRVLTAHIPLGDCVDLQFLALTTNLFSGADMSNLCREAAFCALTEEGMAVKQVKHRHFLQVLHHLCPSLSQRQVDWYSCYKKCDK</sequence>
<dbReference type="EMBL" id="NEVH01005885">
    <property type="protein sequence ID" value="PNF38589.1"/>
    <property type="molecule type" value="Genomic_DNA"/>
</dbReference>
<evidence type="ECO:0000313" key="4">
    <source>
        <dbReference type="EMBL" id="PNF38585.1"/>
    </source>
</evidence>
<feature type="domain" description="AAA+ ATPase" evidence="3">
    <location>
        <begin position="521"/>
        <end position="680"/>
    </location>
</feature>
<dbReference type="PANTHER" id="PTHR23077:SF194">
    <property type="entry name" value="ATPASE FAMILY GENE 2 PROTEIN HOMOLOG B"/>
    <property type="match status" value="1"/>
</dbReference>
<dbReference type="GO" id="GO:0051228">
    <property type="term" value="P:mitotic spindle disassembly"/>
    <property type="evidence" value="ECO:0007669"/>
    <property type="project" value="TreeGrafter"/>
</dbReference>
<evidence type="ECO:0000256" key="2">
    <source>
        <dbReference type="ARBA" id="ARBA00022840"/>
    </source>
</evidence>
<dbReference type="InterPro" id="IPR003593">
    <property type="entry name" value="AAA+_ATPase"/>
</dbReference>
<organism evidence="4 5">
    <name type="scientific">Cryptotermes secundus</name>
    <dbReference type="NCBI Taxonomy" id="105785"/>
    <lineage>
        <taxon>Eukaryota</taxon>
        <taxon>Metazoa</taxon>
        <taxon>Ecdysozoa</taxon>
        <taxon>Arthropoda</taxon>
        <taxon>Hexapoda</taxon>
        <taxon>Insecta</taxon>
        <taxon>Pterygota</taxon>
        <taxon>Neoptera</taxon>
        <taxon>Polyneoptera</taxon>
        <taxon>Dictyoptera</taxon>
        <taxon>Blattodea</taxon>
        <taxon>Blattoidea</taxon>
        <taxon>Termitoidae</taxon>
        <taxon>Kalotermitidae</taxon>
        <taxon>Cryptotermitinae</taxon>
        <taxon>Cryptotermes</taxon>
    </lineage>
</organism>
<dbReference type="Gene3D" id="3.40.50.300">
    <property type="entry name" value="P-loop containing nucleotide triphosphate hydrolases"/>
    <property type="match status" value="2"/>
</dbReference>
<dbReference type="SUPFAM" id="SSF52540">
    <property type="entry name" value="P-loop containing nucleoside triphosphate hydrolases"/>
    <property type="match status" value="2"/>
</dbReference>
<comment type="caution">
    <text evidence="4">The sequence shown here is derived from an EMBL/GenBank/DDBJ whole genome shotgun (WGS) entry which is preliminary data.</text>
</comment>
<dbReference type="Pfam" id="PF00004">
    <property type="entry name" value="AAA"/>
    <property type="match status" value="2"/>
</dbReference>
<feature type="domain" description="AAA+ ATPase" evidence="3">
    <location>
        <begin position="252"/>
        <end position="392"/>
    </location>
</feature>
<dbReference type="PROSITE" id="PS00674">
    <property type="entry name" value="AAA"/>
    <property type="match status" value="2"/>
</dbReference>
<dbReference type="OrthoDB" id="27435at2759"/>
<dbReference type="PANTHER" id="PTHR23077">
    <property type="entry name" value="AAA-FAMILY ATPASE"/>
    <property type="match status" value="1"/>
</dbReference>
<dbReference type="GO" id="GO:0005634">
    <property type="term" value="C:nucleus"/>
    <property type="evidence" value="ECO:0007669"/>
    <property type="project" value="TreeGrafter"/>
</dbReference>
<evidence type="ECO:0000259" key="3">
    <source>
        <dbReference type="SMART" id="SM00382"/>
    </source>
</evidence>
<dbReference type="AlphaFoldDB" id="A0A2J7RCM8"/>
<gene>
    <name evidence="4" type="ORF">B7P43_G03982</name>
</gene>
<proteinExistence type="predicted"/>
<evidence type="ECO:0000313" key="5">
    <source>
        <dbReference type="Proteomes" id="UP000235965"/>
    </source>
</evidence>
<dbReference type="EMBL" id="NEVH01005885">
    <property type="protein sequence ID" value="PNF38585.1"/>
    <property type="molecule type" value="Genomic_DNA"/>
</dbReference>
<dbReference type="InterPro" id="IPR003959">
    <property type="entry name" value="ATPase_AAA_core"/>
</dbReference>
<dbReference type="InterPro" id="IPR027417">
    <property type="entry name" value="P-loop_NTPase"/>
</dbReference>
<name>A0A2J7RCM8_9NEOP</name>
<dbReference type="InterPro" id="IPR050168">
    <property type="entry name" value="AAA_ATPase_domain"/>
</dbReference>
<dbReference type="STRING" id="105785.A0A2J7RCM8"/>
<accession>A0A2J7RCM8</accession>
<dbReference type="FunFam" id="3.40.50.300:FF:001921">
    <property type="entry name" value="AAA ATPase domain-containing protein"/>
    <property type="match status" value="1"/>
</dbReference>
<dbReference type="GO" id="GO:0016887">
    <property type="term" value="F:ATP hydrolysis activity"/>
    <property type="evidence" value="ECO:0007669"/>
    <property type="project" value="InterPro"/>
</dbReference>